<accession>A0A1I5TJU7</accession>
<sequence>MSRTTIITIIKVGIQKGRGISFWRAPHPPAPSPKKRGEPDDA</sequence>
<evidence type="ECO:0000313" key="3">
    <source>
        <dbReference type="Proteomes" id="UP000199029"/>
    </source>
</evidence>
<name>A0A1I5TJU7_HYMAR</name>
<keyword evidence="3" id="KW-1185">Reference proteome</keyword>
<dbReference type="EMBL" id="FOXS01000001">
    <property type="protein sequence ID" value="SFP83332.1"/>
    <property type="molecule type" value="Genomic_DNA"/>
</dbReference>
<dbReference type="Proteomes" id="UP000199029">
    <property type="component" value="Unassembled WGS sequence"/>
</dbReference>
<evidence type="ECO:0000256" key="1">
    <source>
        <dbReference type="SAM" id="MobiDB-lite"/>
    </source>
</evidence>
<organism evidence="2 3">
    <name type="scientific">Hymenobacter arizonensis</name>
    <name type="common">Siccationidurans arizonensis</name>
    <dbReference type="NCBI Taxonomy" id="1227077"/>
    <lineage>
        <taxon>Bacteria</taxon>
        <taxon>Pseudomonadati</taxon>
        <taxon>Bacteroidota</taxon>
        <taxon>Cytophagia</taxon>
        <taxon>Cytophagales</taxon>
        <taxon>Hymenobacteraceae</taxon>
        <taxon>Hymenobacter</taxon>
    </lineage>
</organism>
<dbReference type="AlphaFoldDB" id="A0A1I5TJU7"/>
<gene>
    <name evidence="2" type="ORF">SAMN04515668_0504</name>
</gene>
<proteinExistence type="predicted"/>
<evidence type="ECO:0000313" key="2">
    <source>
        <dbReference type="EMBL" id="SFP83332.1"/>
    </source>
</evidence>
<protein>
    <submittedName>
        <fullName evidence="2">Uncharacterized protein</fullName>
    </submittedName>
</protein>
<reference evidence="3" key="1">
    <citation type="submission" date="2016-10" db="EMBL/GenBank/DDBJ databases">
        <authorList>
            <person name="Varghese N."/>
            <person name="Submissions S."/>
        </authorList>
    </citation>
    <scope>NUCLEOTIDE SEQUENCE [LARGE SCALE GENOMIC DNA]</scope>
    <source>
        <strain evidence="3">OR362-8,ATCC BAA-1266,JCM 13504</strain>
    </source>
</reference>
<feature type="region of interest" description="Disordered" evidence="1">
    <location>
        <begin position="21"/>
        <end position="42"/>
    </location>
</feature>